<name>A0A4R3XR48_9PROT</name>
<organism evidence="1 2">
    <name type="scientific">Sulfurirhabdus autotrophica</name>
    <dbReference type="NCBI Taxonomy" id="1706046"/>
    <lineage>
        <taxon>Bacteria</taxon>
        <taxon>Pseudomonadati</taxon>
        <taxon>Pseudomonadota</taxon>
        <taxon>Betaproteobacteria</taxon>
        <taxon>Nitrosomonadales</taxon>
        <taxon>Sulfuricellaceae</taxon>
        <taxon>Sulfurirhabdus</taxon>
    </lineage>
</organism>
<dbReference type="Proteomes" id="UP000295367">
    <property type="component" value="Unassembled WGS sequence"/>
</dbReference>
<proteinExistence type="predicted"/>
<accession>A0A4R3XR48</accession>
<evidence type="ECO:0000313" key="1">
    <source>
        <dbReference type="EMBL" id="TCV80116.1"/>
    </source>
</evidence>
<sequence length="44" mass="5203">MDDEFLLIKFLYADKTAQGDKYLLQEDFLCGVFHERPLNVTFFA</sequence>
<reference evidence="1 2" key="1">
    <citation type="submission" date="2019-03" db="EMBL/GenBank/DDBJ databases">
        <title>Genomic Encyclopedia of Type Strains, Phase IV (KMG-IV): sequencing the most valuable type-strain genomes for metagenomic binning, comparative biology and taxonomic classification.</title>
        <authorList>
            <person name="Goeker M."/>
        </authorList>
    </citation>
    <scope>NUCLEOTIDE SEQUENCE [LARGE SCALE GENOMIC DNA]</scope>
    <source>
        <strain evidence="1 2">DSM 100309</strain>
    </source>
</reference>
<keyword evidence="2" id="KW-1185">Reference proteome</keyword>
<comment type="caution">
    <text evidence="1">The sequence shown here is derived from an EMBL/GenBank/DDBJ whole genome shotgun (WGS) entry which is preliminary data.</text>
</comment>
<protein>
    <submittedName>
        <fullName evidence="1">Uncharacterized protein</fullName>
    </submittedName>
</protein>
<evidence type="ECO:0000313" key="2">
    <source>
        <dbReference type="Proteomes" id="UP000295367"/>
    </source>
</evidence>
<gene>
    <name evidence="1" type="ORF">EDC63_13029</name>
</gene>
<dbReference type="AlphaFoldDB" id="A0A4R3XR48"/>
<dbReference type="EMBL" id="SMCO01000030">
    <property type="protein sequence ID" value="TCV80116.1"/>
    <property type="molecule type" value="Genomic_DNA"/>
</dbReference>